<organism evidence="3 4">
    <name type="scientific">Calocera cornea HHB12733</name>
    <dbReference type="NCBI Taxonomy" id="1353952"/>
    <lineage>
        <taxon>Eukaryota</taxon>
        <taxon>Fungi</taxon>
        <taxon>Dikarya</taxon>
        <taxon>Basidiomycota</taxon>
        <taxon>Agaricomycotina</taxon>
        <taxon>Dacrymycetes</taxon>
        <taxon>Dacrymycetales</taxon>
        <taxon>Dacrymycetaceae</taxon>
        <taxon>Calocera</taxon>
    </lineage>
</organism>
<sequence length="557" mass="62226">MQLNDLPPELLQLVISYLSPSSSFAVALTCHLLHDIAIQHVWEAPRTLALVTVGDRPDARLLRGTDKRTGWVASKVRRAIGIRSRKDEERVPLSLLKARRFEFYASFVRSLVLDETQGDTLSLDLVNAQLRHLRLSSFPSALPRLRELTLRGRPVFIKSACSLPWHLCSLSYVKVSVQLGLLRGNEHTQPPGLPATLTLLPRLDELEVMRQRWKGEERGIFDVLSKQFGESLKLVTLVGLDFDARVLRPPLPALQDLNLMIDTDAHIPPELSMLALKNLHLMPIDHISGSQAFLAALDAPELKGISLTVGFLSALEPWDHEGDPPERDPLLDLLSLIARKWPRLTEFSLHISEMHRPPLDLEASACWSLTRLRPLLLLPLLTEVDIVTPALVSLSDADIATIAHSWPEVRALSLRGAVGERAASWSALSVLAQLPNLQELALPIVFRTPSSPIPSGWFSHVEKLNMGQGDVAFPDHTAKGLNALFPSLKTIEFDNRPGHHPRGDEIARAGRLMRLKLALEAEPEVRRRREKKLPVNPWERSGGRIGTRESMEVGWPR</sequence>
<dbReference type="Pfam" id="PF12937">
    <property type="entry name" value="F-box-like"/>
    <property type="match status" value="1"/>
</dbReference>
<dbReference type="AlphaFoldDB" id="A0A165HSG8"/>
<proteinExistence type="predicted"/>
<dbReference type="InterPro" id="IPR032675">
    <property type="entry name" value="LRR_dom_sf"/>
</dbReference>
<dbReference type="Gene3D" id="3.80.10.10">
    <property type="entry name" value="Ribonuclease Inhibitor"/>
    <property type="match status" value="1"/>
</dbReference>
<dbReference type="EMBL" id="KV423938">
    <property type="protein sequence ID" value="KZT59685.1"/>
    <property type="molecule type" value="Genomic_DNA"/>
</dbReference>
<evidence type="ECO:0000259" key="2">
    <source>
        <dbReference type="PROSITE" id="PS50181"/>
    </source>
</evidence>
<accession>A0A165HSG8</accession>
<gene>
    <name evidence="3" type="ORF">CALCODRAFT_554132</name>
</gene>
<reference evidence="3 4" key="1">
    <citation type="journal article" date="2016" name="Mol. Biol. Evol.">
        <title>Comparative Genomics of Early-Diverging Mushroom-Forming Fungi Provides Insights into the Origins of Lignocellulose Decay Capabilities.</title>
        <authorList>
            <person name="Nagy L.G."/>
            <person name="Riley R."/>
            <person name="Tritt A."/>
            <person name="Adam C."/>
            <person name="Daum C."/>
            <person name="Floudas D."/>
            <person name="Sun H."/>
            <person name="Yadav J.S."/>
            <person name="Pangilinan J."/>
            <person name="Larsson K.H."/>
            <person name="Matsuura K."/>
            <person name="Barry K."/>
            <person name="Labutti K."/>
            <person name="Kuo R."/>
            <person name="Ohm R.A."/>
            <person name="Bhattacharya S.S."/>
            <person name="Shirouzu T."/>
            <person name="Yoshinaga Y."/>
            <person name="Martin F.M."/>
            <person name="Grigoriev I.V."/>
            <person name="Hibbett D.S."/>
        </authorList>
    </citation>
    <scope>NUCLEOTIDE SEQUENCE [LARGE SCALE GENOMIC DNA]</scope>
    <source>
        <strain evidence="3 4">HHB12733</strain>
    </source>
</reference>
<feature type="region of interest" description="Disordered" evidence="1">
    <location>
        <begin position="537"/>
        <end position="557"/>
    </location>
</feature>
<dbReference type="SUPFAM" id="SSF52047">
    <property type="entry name" value="RNI-like"/>
    <property type="match status" value="1"/>
</dbReference>
<dbReference type="InterPro" id="IPR001810">
    <property type="entry name" value="F-box_dom"/>
</dbReference>
<dbReference type="InParanoid" id="A0A165HSG8"/>
<evidence type="ECO:0000256" key="1">
    <source>
        <dbReference type="SAM" id="MobiDB-lite"/>
    </source>
</evidence>
<evidence type="ECO:0000313" key="4">
    <source>
        <dbReference type="Proteomes" id="UP000076842"/>
    </source>
</evidence>
<dbReference type="InterPro" id="IPR036047">
    <property type="entry name" value="F-box-like_dom_sf"/>
</dbReference>
<dbReference type="CDD" id="cd09917">
    <property type="entry name" value="F-box_SF"/>
    <property type="match status" value="1"/>
</dbReference>
<protein>
    <recommendedName>
        <fullName evidence="2">F-box domain-containing protein</fullName>
    </recommendedName>
</protein>
<dbReference type="Proteomes" id="UP000076842">
    <property type="component" value="Unassembled WGS sequence"/>
</dbReference>
<evidence type="ECO:0000313" key="3">
    <source>
        <dbReference type="EMBL" id="KZT59685.1"/>
    </source>
</evidence>
<keyword evidence="4" id="KW-1185">Reference proteome</keyword>
<dbReference type="PROSITE" id="PS50181">
    <property type="entry name" value="FBOX"/>
    <property type="match status" value="1"/>
</dbReference>
<dbReference type="OrthoDB" id="10399747at2759"/>
<dbReference type="SUPFAM" id="SSF81383">
    <property type="entry name" value="F-box domain"/>
    <property type="match status" value="1"/>
</dbReference>
<feature type="domain" description="F-box" evidence="2">
    <location>
        <begin position="1"/>
        <end position="45"/>
    </location>
</feature>
<name>A0A165HSG8_9BASI</name>